<proteinExistence type="predicted"/>
<keyword evidence="1" id="KW-1185">Reference proteome</keyword>
<gene>
    <name evidence="2" type="primary">LOC112459996</name>
</gene>
<organism evidence="1 2">
    <name type="scientific">Temnothorax curvispinosus</name>
    <dbReference type="NCBI Taxonomy" id="300111"/>
    <lineage>
        <taxon>Eukaryota</taxon>
        <taxon>Metazoa</taxon>
        <taxon>Ecdysozoa</taxon>
        <taxon>Arthropoda</taxon>
        <taxon>Hexapoda</taxon>
        <taxon>Insecta</taxon>
        <taxon>Pterygota</taxon>
        <taxon>Neoptera</taxon>
        <taxon>Endopterygota</taxon>
        <taxon>Hymenoptera</taxon>
        <taxon>Apocrita</taxon>
        <taxon>Aculeata</taxon>
        <taxon>Formicoidea</taxon>
        <taxon>Formicidae</taxon>
        <taxon>Myrmicinae</taxon>
        <taxon>Temnothorax</taxon>
    </lineage>
</organism>
<protein>
    <submittedName>
        <fullName evidence="2">Uncharacterized protein LOC112459996</fullName>
    </submittedName>
</protein>
<evidence type="ECO:0000313" key="1">
    <source>
        <dbReference type="Proteomes" id="UP000504618"/>
    </source>
</evidence>
<dbReference type="AlphaFoldDB" id="A0A6J1QCX2"/>
<sequence>MFAFVSEKTFPVQLTLEDVLFIQHLYGAKENAKVPKVITTTTPTTTTTTTTIATTTTKDVEMDLCTLRNVMDTVLITNGRLYISHERYVWSIDIDGKTYKKPLLLTDYMKFLPKYRL</sequence>
<dbReference type="GeneID" id="112459996"/>
<reference evidence="2" key="1">
    <citation type="submission" date="2025-08" db="UniProtKB">
        <authorList>
            <consortium name="RefSeq"/>
        </authorList>
    </citation>
    <scope>IDENTIFICATION</scope>
    <source>
        <tissue evidence="2">Whole body</tissue>
    </source>
</reference>
<dbReference type="Proteomes" id="UP000504618">
    <property type="component" value="Unplaced"/>
</dbReference>
<accession>A0A6J1QCX2</accession>
<evidence type="ECO:0000313" key="2">
    <source>
        <dbReference type="RefSeq" id="XP_024880167.1"/>
    </source>
</evidence>
<dbReference type="RefSeq" id="XP_024880167.1">
    <property type="nucleotide sequence ID" value="XM_025024399.1"/>
</dbReference>
<name>A0A6J1QCX2_9HYME</name>
<dbReference type="OrthoDB" id="7550572at2759"/>